<accession>Q16V03</accession>
<dbReference type="OrthoDB" id="8830751at2759"/>
<organism evidence="2 3">
    <name type="scientific">Aedes aegypti</name>
    <name type="common">Yellowfever mosquito</name>
    <name type="synonym">Culex aegypti</name>
    <dbReference type="NCBI Taxonomy" id="7159"/>
    <lineage>
        <taxon>Eukaryota</taxon>
        <taxon>Metazoa</taxon>
        <taxon>Ecdysozoa</taxon>
        <taxon>Arthropoda</taxon>
        <taxon>Hexapoda</taxon>
        <taxon>Insecta</taxon>
        <taxon>Pterygota</taxon>
        <taxon>Neoptera</taxon>
        <taxon>Endopterygota</taxon>
        <taxon>Diptera</taxon>
        <taxon>Nematocera</taxon>
        <taxon>Culicoidea</taxon>
        <taxon>Culicidae</taxon>
        <taxon>Culicinae</taxon>
        <taxon>Aedini</taxon>
        <taxon>Aedes</taxon>
        <taxon>Stegomyia</taxon>
    </lineage>
</organism>
<feature type="compositionally biased region" description="Basic and acidic residues" evidence="1">
    <location>
        <begin position="35"/>
        <end position="50"/>
    </location>
</feature>
<sequence length="79" mass="9039">KLLPARGKVVVVVDNGGWTQNNIINNPFSTTQPSEKTETRKRGETDGGETRLIKWKDSPLYRWHTQTQTKTTDTQAKKR</sequence>
<feature type="compositionally biased region" description="Polar residues" evidence="1">
    <location>
        <begin position="23"/>
        <end position="34"/>
    </location>
</feature>
<dbReference type="KEGG" id="aag:5572347"/>
<evidence type="ECO:0000313" key="2">
    <source>
        <dbReference type="EMBL" id="EAT38363.1"/>
    </source>
</evidence>
<dbReference type="PaxDb" id="7159-AAEL009733-PA"/>
<dbReference type="HOGENOM" id="CLU_2612732_0_0_1"/>
<dbReference type="EMBL" id="CH477607">
    <property type="protein sequence ID" value="EAT38363.1"/>
    <property type="molecule type" value="Genomic_DNA"/>
</dbReference>
<feature type="non-terminal residue" evidence="2">
    <location>
        <position position="79"/>
    </location>
</feature>
<dbReference type="Proteomes" id="UP000682892">
    <property type="component" value="Unassembled WGS sequence"/>
</dbReference>
<evidence type="ECO:0000256" key="1">
    <source>
        <dbReference type="SAM" id="MobiDB-lite"/>
    </source>
</evidence>
<reference evidence="2" key="3">
    <citation type="submission" date="2012-09" db="EMBL/GenBank/DDBJ databases">
        <authorList>
            <consortium name="VectorBase"/>
        </authorList>
    </citation>
    <scope>NUCLEOTIDE SEQUENCE</scope>
    <source>
        <strain evidence="2">Liverpool</strain>
    </source>
</reference>
<evidence type="ECO:0000313" key="3">
    <source>
        <dbReference type="Proteomes" id="UP000682892"/>
    </source>
</evidence>
<reference evidence="2" key="1">
    <citation type="submission" date="2005-10" db="EMBL/GenBank/DDBJ databases">
        <authorList>
            <person name="Loftus B.J."/>
            <person name="Nene V.M."/>
            <person name="Hannick L.I."/>
            <person name="Bidwell S."/>
            <person name="Haas B."/>
            <person name="Amedeo P."/>
            <person name="Orvis J."/>
            <person name="Wortman J.R."/>
            <person name="White O.R."/>
            <person name="Salzberg S."/>
            <person name="Shumway M."/>
            <person name="Koo H."/>
            <person name="Zhao Y."/>
            <person name="Holmes M."/>
            <person name="Miller J."/>
            <person name="Schatz M."/>
            <person name="Pop M."/>
            <person name="Pai G."/>
            <person name="Utterback T."/>
            <person name="Rogers Y.-H."/>
            <person name="Kravitz S."/>
            <person name="Fraser C.M."/>
        </authorList>
    </citation>
    <scope>NUCLEOTIDE SEQUENCE</scope>
    <source>
        <strain evidence="2">Liverpool</strain>
    </source>
</reference>
<protein>
    <submittedName>
        <fullName evidence="2">AAEL009733-PA</fullName>
    </submittedName>
</protein>
<gene>
    <name evidence="2" type="ORF">AaeL_AAEL009733</name>
</gene>
<dbReference type="AlphaFoldDB" id="Q16V03"/>
<feature type="region of interest" description="Disordered" evidence="1">
    <location>
        <begin position="23"/>
        <end position="50"/>
    </location>
</feature>
<reference evidence="2" key="2">
    <citation type="journal article" date="2007" name="Science">
        <title>Genome sequence of Aedes aegypti, a major arbovirus vector.</title>
        <authorList>
            <person name="Nene V."/>
            <person name="Wortman J.R."/>
            <person name="Lawson D."/>
            <person name="Haas B."/>
            <person name="Kodira C."/>
            <person name="Tu Z.J."/>
            <person name="Loftus B."/>
            <person name="Xi Z."/>
            <person name="Megy K."/>
            <person name="Grabherr M."/>
            <person name="Ren Q."/>
            <person name="Zdobnov E.M."/>
            <person name="Lobo N.F."/>
            <person name="Campbell K.S."/>
            <person name="Brown S.E."/>
            <person name="Bonaldo M.F."/>
            <person name="Zhu J."/>
            <person name="Sinkins S.P."/>
            <person name="Hogenkamp D.G."/>
            <person name="Amedeo P."/>
            <person name="Arensburger P."/>
            <person name="Atkinson P.W."/>
            <person name="Bidwell S."/>
            <person name="Biedler J."/>
            <person name="Birney E."/>
            <person name="Bruggner R.V."/>
            <person name="Costas J."/>
            <person name="Coy M.R."/>
            <person name="Crabtree J."/>
            <person name="Crawford M."/>
            <person name="Debruyn B."/>
            <person name="Decaprio D."/>
            <person name="Eiglmeier K."/>
            <person name="Eisenstadt E."/>
            <person name="El-Dorry H."/>
            <person name="Gelbart W.M."/>
            <person name="Gomes S.L."/>
            <person name="Hammond M."/>
            <person name="Hannick L.I."/>
            <person name="Hogan J.R."/>
            <person name="Holmes M.H."/>
            <person name="Jaffe D."/>
            <person name="Johnston J.S."/>
            <person name="Kennedy R.C."/>
            <person name="Koo H."/>
            <person name="Kravitz S."/>
            <person name="Kriventseva E.V."/>
            <person name="Kulp D."/>
            <person name="Labutti K."/>
            <person name="Lee E."/>
            <person name="Li S."/>
            <person name="Lovin D.D."/>
            <person name="Mao C."/>
            <person name="Mauceli E."/>
            <person name="Menck C.F."/>
            <person name="Miller J.R."/>
            <person name="Montgomery P."/>
            <person name="Mori A."/>
            <person name="Nascimento A.L."/>
            <person name="Naveira H.F."/>
            <person name="Nusbaum C."/>
            <person name="O'leary S."/>
            <person name="Orvis J."/>
            <person name="Pertea M."/>
            <person name="Quesneville H."/>
            <person name="Reidenbach K.R."/>
            <person name="Rogers Y.H."/>
            <person name="Roth C.W."/>
            <person name="Schneider J.R."/>
            <person name="Schatz M."/>
            <person name="Shumway M."/>
            <person name="Stanke M."/>
            <person name="Stinson E.O."/>
            <person name="Tubio J.M."/>
            <person name="Vanzee J.P."/>
            <person name="Verjovski-Almeida S."/>
            <person name="Werner D."/>
            <person name="White O."/>
            <person name="Wyder S."/>
            <person name="Zeng Q."/>
            <person name="Zhao Q."/>
            <person name="Zhao Y."/>
            <person name="Hill C.A."/>
            <person name="Raikhel A.S."/>
            <person name="Soares M.B."/>
            <person name="Knudson D.L."/>
            <person name="Lee N.H."/>
            <person name="Galagan J."/>
            <person name="Salzberg S.L."/>
            <person name="Paulsen I.T."/>
            <person name="Dimopoulos G."/>
            <person name="Collins F.H."/>
            <person name="Birren B."/>
            <person name="Fraser-Liggett C.M."/>
            <person name="Severson D.W."/>
        </authorList>
    </citation>
    <scope>NUCLEOTIDE SEQUENCE [LARGE SCALE GENOMIC DNA]</scope>
    <source>
        <strain evidence="2">Liverpool</strain>
    </source>
</reference>
<proteinExistence type="predicted"/>
<name>Q16V03_AEDAE</name>